<evidence type="ECO:0000313" key="4">
    <source>
        <dbReference type="Proteomes" id="UP000008720"/>
    </source>
</evidence>
<dbReference type="PROSITE" id="PS51257">
    <property type="entry name" value="PROKAR_LIPOPROTEIN"/>
    <property type="match status" value="1"/>
</dbReference>
<evidence type="ECO:0000259" key="2">
    <source>
        <dbReference type="Pfam" id="PF13290"/>
    </source>
</evidence>
<reference evidence="3 4" key="1">
    <citation type="journal article" date="2011" name="Stand. Genomic Sci.">
        <title>Complete genome sequence of Marivirga tractuosa type strain (H-43).</title>
        <authorList>
            <person name="Pagani I."/>
            <person name="Chertkov O."/>
            <person name="Lapidus A."/>
            <person name="Lucas S."/>
            <person name="Del Rio T.G."/>
            <person name="Tice H."/>
            <person name="Copeland A."/>
            <person name="Cheng J.F."/>
            <person name="Nolan M."/>
            <person name="Saunders E."/>
            <person name="Pitluck S."/>
            <person name="Held B."/>
            <person name="Goodwin L."/>
            <person name="Liolios K."/>
            <person name="Ovchinikova G."/>
            <person name="Ivanova N."/>
            <person name="Mavromatis K."/>
            <person name="Pati A."/>
            <person name="Chen A."/>
            <person name="Palaniappan K."/>
            <person name="Land M."/>
            <person name="Hauser L."/>
            <person name="Jeffries C.D."/>
            <person name="Detter J.C."/>
            <person name="Han C."/>
            <person name="Tapia R."/>
            <person name="Ngatchou-Djao O.D."/>
            <person name="Rohde M."/>
            <person name="Goker M."/>
            <person name="Spring S."/>
            <person name="Sikorski J."/>
            <person name="Woyke T."/>
            <person name="Bristow J."/>
            <person name="Eisen J.A."/>
            <person name="Markowitz V."/>
            <person name="Hugenholtz P."/>
            <person name="Klenk H.P."/>
            <person name="Kyrpides N.C."/>
        </authorList>
    </citation>
    <scope>NUCLEOTIDE SEQUENCE [LARGE SCALE GENOMIC DNA]</scope>
    <source>
        <strain evidence="4">ATCC 23168 / DSM 4126 / NBRC 15989 / NCIMB 1408 / VKM B-1430 / H-43</strain>
    </source>
</reference>
<keyword evidence="4" id="KW-1185">Reference proteome</keyword>
<proteinExistence type="predicted"/>
<dbReference type="OrthoDB" id="940356at2"/>
<feature type="signal peptide" evidence="1">
    <location>
        <begin position="1"/>
        <end position="19"/>
    </location>
</feature>
<feature type="domain" description="GH29D-like beta-sandwich" evidence="2">
    <location>
        <begin position="41"/>
        <end position="106"/>
    </location>
</feature>
<evidence type="ECO:0000313" key="3">
    <source>
        <dbReference type="EMBL" id="ADR21378.1"/>
    </source>
</evidence>
<dbReference type="RefSeq" id="WP_013453527.1">
    <property type="nucleotide sequence ID" value="NC_014759.1"/>
</dbReference>
<name>E4TMU7_MARTH</name>
<dbReference type="Pfam" id="PF13290">
    <property type="entry name" value="CHB_HEX_C_1"/>
    <property type="match status" value="1"/>
</dbReference>
<dbReference type="KEGG" id="mtt:Ftrac_1388"/>
<dbReference type="InterPro" id="IPR059177">
    <property type="entry name" value="GH29D-like_dom"/>
</dbReference>
<dbReference type="AlphaFoldDB" id="E4TMU7"/>
<dbReference type="Proteomes" id="UP000008720">
    <property type="component" value="Chromosome"/>
</dbReference>
<keyword evidence="1" id="KW-0732">Signal</keyword>
<accession>E4TMU7</accession>
<dbReference type="EMBL" id="CP002349">
    <property type="protein sequence ID" value="ADR21378.1"/>
    <property type="molecule type" value="Genomic_DNA"/>
</dbReference>
<sequence length="337" mass="38721">MRKMNFLRVLILLPLAFTACTTDENSDEVVLKLDPVNFSVDEGSYQEPLTIDLSSDESGSTILYSIDASLEDNSQVYNDPLVLSESGTYIVRAKTIKSGFEDSDIVQKTYTLNIQSSACLLKKIQHDDRYYDSIVYNNQNKVTGTYRVYSSYVNFTRLDYDGDTVKMYTSRDNASIDNISNSFDEDGMFVQNSDNLLQAVLFNGQTDPYEEFNYNENNKLNYALRGEVSPKDSLIFNYTGENLTEIIVFYRSNETSEVFSATHDDKINPFYNNFFLSLQAGSDDVFSYFRLFSQNNVKSISSQEDTYNQTYIYNEYDFPITWTKGGFTYHLSYNNCN</sequence>
<dbReference type="HOGENOM" id="CLU_823382_0_0_10"/>
<protein>
    <recommendedName>
        <fullName evidence="2">GH29D-like beta-sandwich domain-containing protein</fullName>
    </recommendedName>
</protein>
<feature type="chain" id="PRO_5003188017" description="GH29D-like beta-sandwich domain-containing protein" evidence="1">
    <location>
        <begin position="20"/>
        <end position="337"/>
    </location>
</feature>
<evidence type="ECO:0000256" key="1">
    <source>
        <dbReference type="SAM" id="SignalP"/>
    </source>
</evidence>
<gene>
    <name evidence="3" type="ordered locus">Ftrac_1388</name>
</gene>
<organism evidence="3 4">
    <name type="scientific">Marivirga tractuosa (strain ATCC 23168 / DSM 4126 / NBRC 15989 / NCIMB 1408 / VKM B-1430 / H-43)</name>
    <name type="common">Microscilla tractuosa</name>
    <name type="synonym">Flexibacter tractuosus</name>
    <dbReference type="NCBI Taxonomy" id="643867"/>
    <lineage>
        <taxon>Bacteria</taxon>
        <taxon>Pseudomonadati</taxon>
        <taxon>Bacteroidota</taxon>
        <taxon>Cytophagia</taxon>
        <taxon>Cytophagales</taxon>
        <taxon>Marivirgaceae</taxon>
        <taxon>Marivirga</taxon>
    </lineage>
</organism>